<evidence type="ECO:0000313" key="3">
    <source>
        <dbReference type="EMBL" id="MFC4305247.1"/>
    </source>
</evidence>
<keyword evidence="4" id="KW-1185">Reference proteome</keyword>
<reference evidence="4" key="1">
    <citation type="journal article" date="2019" name="Int. J. Syst. Evol. Microbiol.">
        <title>The Global Catalogue of Microorganisms (GCM) 10K type strain sequencing project: providing services to taxonomists for standard genome sequencing and annotation.</title>
        <authorList>
            <consortium name="The Broad Institute Genomics Platform"/>
            <consortium name="The Broad Institute Genome Sequencing Center for Infectious Disease"/>
            <person name="Wu L."/>
            <person name="Ma J."/>
        </authorList>
    </citation>
    <scope>NUCLEOTIDE SEQUENCE [LARGE SCALE GENOMIC DNA]</scope>
    <source>
        <strain evidence="4">CGMCC 4.1641</strain>
    </source>
</reference>
<organism evidence="3 4">
    <name type="scientific">Cohnella boryungensis</name>
    <dbReference type="NCBI Taxonomy" id="768479"/>
    <lineage>
        <taxon>Bacteria</taxon>
        <taxon>Bacillati</taxon>
        <taxon>Bacillota</taxon>
        <taxon>Bacilli</taxon>
        <taxon>Bacillales</taxon>
        <taxon>Paenibacillaceae</taxon>
        <taxon>Cohnella</taxon>
    </lineage>
</organism>
<keyword evidence="2" id="KW-0812">Transmembrane</keyword>
<dbReference type="Proteomes" id="UP001595755">
    <property type="component" value="Unassembled WGS sequence"/>
</dbReference>
<evidence type="ECO:0000313" key="4">
    <source>
        <dbReference type="Proteomes" id="UP001595755"/>
    </source>
</evidence>
<proteinExistence type="predicted"/>
<feature type="region of interest" description="Disordered" evidence="1">
    <location>
        <begin position="1"/>
        <end position="20"/>
    </location>
</feature>
<dbReference type="EMBL" id="JBHSED010000036">
    <property type="protein sequence ID" value="MFC4305247.1"/>
    <property type="molecule type" value="Genomic_DNA"/>
</dbReference>
<feature type="transmembrane region" description="Helical" evidence="2">
    <location>
        <begin position="64"/>
        <end position="86"/>
    </location>
</feature>
<gene>
    <name evidence="3" type="ORF">ACFO1S_17585</name>
</gene>
<sequence length="105" mass="12032">MNENQAQDYHGMDNRSEPVTVYDYDSSKNLTSMKSSYKNELAAMDRTQSERGDANSRNRNRNGYTFKTIFASFMTGMMLSESLWIIELLSKSPEPPGLRTSQTLF</sequence>
<comment type="caution">
    <text evidence="3">The sequence shown here is derived from an EMBL/GenBank/DDBJ whole genome shotgun (WGS) entry which is preliminary data.</text>
</comment>
<keyword evidence="2" id="KW-0472">Membrane</keyword>
<evidence type="ECO:0000256" key="1">
    <source>
        <dbReference type="SAM" id="MobiDB-lite"/>
    </source>
</evidence>
<name>A0ABV8SEG3_9BACL</name>
<dbReference type="RefSeq" id="WP_204603879.1">
    <property type="nucleotide sequence ID" value="NZ_JBHSED010000036.1"/>
</dbReference>
<accession>A0ABV8SEG3</accession>
<evidence type="ECO:0000256" key="2">
    <source>
        <dbReference type="SAM" id="Phobius"/>
    </source>
</evidence>
<protein>
    <submittedName>
        <fullName evidence="3">Uncharacterized protein</fullName>
    </submittedName>
</protein>
<keyword evidence="2" id="KW-1133">Transmembrane helix</keyword>